<sequence>MWICVTAGKSGAVITEADPTELGGITGWVAQVVDALGEIGVGLLVALETVVPPVPSEVVLAMSGYLASAGRVNVVLVIVAATAGSLVGALALYYAGAAIGEERLRRWLDRLPLVDSQELDRADRWFEKYGRWAVLFGRMVPVVRSLVSVPAGTNRMPLGQFAGLTALGSGVWNSIFVGLGYALGDRWQDVERYSHWFDLALLAAFLAAVLTWVVKRRRQARSR</sequence>
<protein>
    <submittedName>
        <fullName evidence="9">Membrane protein</fullName>
    </submittedName>
</protein>
<dbReference type="PANTHER" id="PTHR42709">
    <property type="entry name" value="ALKALINE PHOSPHATASE LIKE PROTEIN"/>
    <property type="match status" value="1"/>
</dbReference>
<dbReference type="InterPro" id="IPR032816">
    <property type="entry name" value="VTT_dom"/>
</dbReference>
<proteinExistence type="inferred from homology"/>
<comment type="subcellular location">
    <subcellularLocation>
        <location evidence="1">Cell membrane</location>
        <topology evidence="1">Multi-pass membrane protein</topology>
    </subcellularLocation>
</comment>
<evidence type="ECO:0000256" key="3">
    <source>
        <dbReference type="ARBA" id="ARBA00022475"/>
    </source>
</evidence>
<feature type="transmembrane region" description="Helical" evidence="7">
    <location>
        <begin position="72"/>
        <end position="95"/>
    </location>
</feature>
<dbReference type="Proteomes" id="UP001144280">
    <property type="component" value="Unassembled WGS sequence"/>
</dbReference>
<evidence type="ECO:0000256" key="2">
    <source>
        <dbReference type="ARBA" id="ARBA00010792"/>
    </source>
</evidence>
<organism evidence="9 10">
    <name type="scientific">Phytohabitans aurantiacus</name>
    <dbReference type="NCBI Taxonomy" id="3016789"/>
    <lineage>
        <taxon>Bacteria</taxon>
        <taxon>Bacillati</taxon>
        <taxon>Actinomycetota</taxon>
        <taxon>Actinomycetes</taxon>
        <taxon>Micromonosporales</taxon>
        <taxon>Micromonosporaceae</taxon>
    </lineage>
</organism>
<keyword evidence="4 7" id="KW-0812">Transmembrane</keyword>
<feature type="transmembrane region" description="Helical" evidence="7">
    <location>
        <begin position="161"/>
        <end position="183"/>
    </location>
</feature>
<feature type="transmembrane region" description="Helical" evidence="7">
    <location>
        <begin position="195"/>
        <end position="214"/>
    </location>
</feature>
<gene>
    <name evidence="9" type="ORF">Pa4123_25180</name>
</gene>
<evidence type="ECO:0000256" key="1">
    <source>
        <dbReference type="ARBA" id="ARBA00004651"/>
    </source>
</evidence>
<accession>A0ABQ5QRL9</accession>
<evidence type="ECO:0000313" key="10">
    <source>
        <dbReference type="Proteomes" id="UP001144280"/>
    </source>
</evidence>
<dbReference type="InterPro" id="IPR051311">
    <property type="entry name" value="DedA_domain"/>
</dbReference>
<name>A0ABQ5QRL9_9ACTN</name>
<evidence type="ECO:0000256" key="7">
    <source>
        <dbReference type="SAM" id="Phobius"/>
    </source>
</evidence>
<comment type="similarity">
    <text evidence="2">Belongs to the DedA family.</text>
</comment>
<evidence type="ECO:0000313" key="9">
    <source>
        <dbReference type="EMBL" id="GLH97243.1"/>
    </source>
</evidence>
<evidence type="ECO:0000256" key="4">
    <source>
        <dbReference type="ARBA" id="ARBA00022692"/>
    </source>
</evidence>
<reference evidence="9" key="1">
    <citation type="submission" date="2022-12" db="EMBL/GenBank/DDBJ databases">
        <title>New Phytohabitans aurantiacus sp. RD004123 nov., an actinomycete isolated from soil.</title>
        <authorList>
            <person name="Triningsih D.W."/>
            <person name="Harunari E."/>
            <person name="Igarashi Y."/>
        </authorList>
    </citation>
    <scope>NUCLEOTIDE SEQUENCE</scope>
    <source>
        <strain evidence="9">RD004123</strain>
    </source>
</reference>
<keyword evidence="10" id="KW-1185">Reference proteome</keyword>
<evidence type="ECO:0000259" key="8">
    <source>
        <dbReference type="Pfam" id="PF09335"/>
    </source>
</evidence>
<feature type="domain" description="VTT" evidence="8">
    <location>
        <begin position="54"/>
        <end position="181"/>
    </location>
</feature>
<dbReference type="EMBL" id="BSDI01000009">
    <property type="protein sequence ID" value="GLH97243.1"/>
    <property type="molecule type" value="Genomic_DNA"/>
</dbReference>
<evidence type="ECO:0000256" key="5">
    <source>
        <dbReference type="ARBA" id="ARBA00022989"/>
    </source>
</evidence>
<evidence type="ECO:0000256" key="6">
    <source>
        <dbReference type="ARBA" id="ARBA00023136"/>
    </source>
</evidence>
<dbReference type="Pfam" id="PF09335">
    <property type="entry name" value="VTT_dom"/>
    <property type="match status" value="1"/>
</dbReference>
<keyword evidence="3" id="KW-1003">Cell membrane</keyword>
<keyword evidence="5 7" id="KW-1133">Transmembrane helix</keyword>
<dbReference type="PANTHER" id="PTHR42709:SF6">
    <property type="entry name" value="UNDECAPRENYL PHOSPHATE TRANSPORTER A"/>
    <property type="match status" value="1"/>
</dbReference>
<comment type="caution">
    <text evidence="9">The sequence shown here is derived from an EMBL/GenBank/DDBJ whole genome shotgun (WGS) entry which is preliminary data.</text>
</comment>
<keyword evidence="6 7" id="KW-0472">Membrane</keyword>